<accession>A0ABS9WBC5</accession>
<dbReference type="PANTHER" id="PTHR42928">
    <property type="entry name" value="TRICARBOXYLATE-BINDING PROTEIN"/>
    <property type="match status" value="1"/>
</dbReference>
<evidence type="ECO:0000256" key="2">
    <source>
        <dbReference type="SAM" id="SignalP"/>
    </source>
</evidence>
<comment type="similarity">
    <text evidence="1">Belongs to the UPF0065 (bug) family.</text>
</comment>
<sequence>MNTTRRRLLLAGLALPAVAKGAAAAAPGAAAGGWAPGHPIRFIVPFPAGGATDVVARVLGERMQQRLGQPVVIENRTGSGGNIGMEAAAQAVPDGHTLVMGTMGTLAI</sequence>
<gene>
    <name evidence="3" type="ORF">MON41_20545</name>
</gene>
<dbReference type="Gene3D" id="3.40.190.150">
    <property type="entry name" value="Bordetella uptake gene, domain 1"/>
    <property type="match status" value="1"/>
</dbReference>
<dbReference type="RefSeq" id="WP_277819379.1">
    <property type="nucleotide sequence ID" value="NZ_JALBUU010000079.1"/>
</dbReference>
<reference evidence="3 4" key="1">
    <citation type="submission" date="2022-03" db="EMBL/GenBank/DDBJ databases">
        <title>Complete genome analysis of Roseomonas KG 17.1 : a prolific producer of plant growth promoters.</title>
        <authorList>
            <person name="Saadouli I."/>
            <person name="Najjari A."/>
            <person name="Mosbah A."/>
            <person name="Ouzari H.I."/>
        </authorList>
    </citation>
    <scope>NUCLEOTIDE SEQUENCE [LARGE SCALE GENOMIC DNA]</scope>
    <source>
        <strain evidence="3 4">KG17-1</strain>
    </source>
</reference>
<dbReference type="EMBL" id="JALBUU010000079">
    <property type="protein sequence ID" value="MCI0756060.1"/>
    <property type="molecule type" value="Genomic_DNA"/>
</dbReference>
<evidence type="ECO:0000313" key="4">
    <source>
        <dbReference type="Proteomes" id="UP001201985"/>
    </source>
</evidence>
<protein>
    <submittedName>
        <fullName evidence="3">Tripartite tricarboxylate transporter substrate binding protein</fullName>
    </submittedName>
</protein>
<dbReference type="InterPro" id="IPR006311">
    <property type="entry name" value="TAT_signal"/>
</dbReference>
<dbReference type="Pfam" id="PF03401">
    <property type="entry name" value="TctC"/>
    <property type="match status" value="1"/>
</dbReference>
<dbReference type="Proteomes" id="UP001201985">
    <property type="component" value="Unassembled WGS sequence"/>
</dbReference>
<keyword evidence="4" id="KW-1185">Reference proteome</keyword>
<dbReference type="PROSITE" id="PS51318">
    <property type="entry name" value="TAT"/>
    <property type="match status" value="1"/>
</dbReference>
<dbReference type="InterPro" id="IPR042100">
    <property type="entry name" value="Bug_dom1"/>
</dbReference>
<keyword evidence="2" id="KW-0732">Signal</keyword>
<name>A0ABS9WBC5_9PROT</name>
<dbReference type="InterPro" id="IPR005064">
    <property type="entry name" value="BUG"/>
</dbReference>
<evidence type="ECO:0000313" key="3">
    <source>
        <dbReference type="EMBL" id="MCI0756060.1"/>
    </source>
</evidence>
<comment type="caution">
    <text evidence="3">The sequence shown here is derived from an EMBL/GenBank/DDBJ whole genome shotgun (WGS) entry which is preliminary data.</text>
</comment>
<organism evidence="3 4">
    <name type="scientific">Teichococcus vastitatis</name>
    <dbReference type="NCBI Taxonomy" id="2307076"/>
    <lineage>
        <taxon>Bacteria</taxon>
        <taxon>Pseudomonadati</taxon>
        <taxon>Pseudomonadota</taxon>
        <taxon>Alphaproteobacteria</taxon>
        <taxon>Acetobacterales</taxon>
        <taxon>Roseomonadaceae</taxon>
        <taxon>Roseomonas</taxon>
    </lineage>
</organism>
<evidence type="ECO:0000256" key="1">
    <source>
        <dbReference type="ARBA" id="ARBA00006987"/>
    </source>
</evidence>
<proteinExistence type="inferred from homology"/>
<dbReference type="PANTHER" id="PTHR42928:SF5">
    <property type="entry name" value="BLR1237 PROTEIN"/>
    <property type="match status" value="1"/>
</dbReference>
<feature type="chain" id="PRO_5045881282" evidence="2">
    <location>
        <begin position="26"/>
        <end position="108"/>
    </location>
</feature>
<feature type="non-terminal residue" evidence="3">
    <location>
        <position position="108"/>
    </location>
</feature>
<feature type="signal peptide" evidence="2">
    <location>
        <begin position="1"/>
        <end position="25"/>
    </location>
</feature>